<keyword evidence="4" id="KW-1185">Reference proteome</keyword>
<dbReference type="Proteomes" id="UP001317322">
    <property type="component" value="Chromosome"/>
</dbReference>
<reference evidence="3 4" key="1">
    <citation type="submission" date="2022-07" db="EMBL/GenBank/DDBJ databases">
        <title>Novel species in genus cellulomonas.</title>
        <authorList>
            <person name="Ye L."/>
        </authorList>
    </citation>
    <scope>NUCLEOTIDE SEQUENCE [LARGE SCALE GENOMIC DNA]</scope>
    <source>
        <strain evidence="4">zg-Y908</strain>
    </source>
</reference>
<feature type="region of interest" description="Disordered" evidence="1">
    <location>
        <begin position="245"/>
        <end position="407"/>
    </location>
</feature>
<dbReference type="EMBL" id="CP101989">
    <property type="protein sequence ID" value="UUI64675.1"/>
    <property type="molecule type" value="Genomic_DNA"/>
</dbReference>
<evidence type="ECO:0000313" key="3">
    <source>
        <dbReference type="EMBL" id="UUI64675.1"/>
    </source>
</evidence>
<evidence type="ECO:0000256" key="2">
    <source>
        <dbReference type="SAM" id="Phobius"/>
    </source>
</evidence>
<name>A0ABY5K6J4_9CELL</name>
<evidence type="ECO:0000256" key="1">
    <source>
        <dbReference type="SAM" id="MobiDB-lite"/>
    </source>
</evidence>
<proteinExistence type="predicted"/>
<organism evidence="3 4">
    <name type="scientific">Cellulomonas wangsupingiae</name>
    <dbReference type="NCBI Taxonomy" id="2968085"/>
    <lineage>
        <taxon>Bacteria</taxon>
        <taxon>Bacillati</taxon>
        <taxon>Actinomycetota</taxon>
        <taxon>Actinomycetes</taxon>
        <taxon>Micrococcales</taxon>
        <taxon>Cellulomonadaceae</taxon>
        <taxon>Cellulomonas</taxon>
    </lineage>
</organism>
<feature type="compositionally biased region" description="Gly residues" evidence="1">
    <location>
        <begin position="370"/>
        <end position="407"/>
    </location>
</feature>
<keyword evidence="2" id="KW-0472">Membrane</keyword>
<dbReference type="RefSeq" id="WP_227566389.1">
    <property type="nucleotide sequence ID" value="NZ_CP101989.1"/>
</dbReference>
<accession>A0ABY5K6J4</accession>
<feature type="compositionally biased region" description="Acidic residues" evidence="1">
    <location>
        <begin position="282"/>
        <end position="293"/>
    </location>
</feature>
<feature type="compositionally biased region" description="Basic and acidic residues" evidence="1">
    <location>
        <begin position="356"/>
        <end position="368"/>
    </location>
</feature>
<sequence>MSRRADAARARRQAAAAQRDAARAAALASRAAVLRAGRQTSAQRRAARRDRIRALPPHVRRRRRLLRWSWLPALLLLGAAANLALLGPEYRGARAAYDADDVWDAVDAFDRIDRWTFVEPWKGPFNAGTARYRARMYDSAVEYLDEALAKVPDEHRCVVQTNRALALQAAEAETTARAEEQLEYAQAVAEATAAQAAGEPFDAEVLEPLYEGGDPPAVDEELWYAGYLFRSAADDAALAAEALADPACTPPPSQGGGSQDEQDQGGGADEEQADQDQQQDQQDQEQDEQDQQDQDQQQGDDGQPDPATSAEQRMQELLAAAGELERLAHAASEGTLDEVPTPGAGQPPTQDPGQAEAERQERLAERNQEAGGGGGAEEAPGGGDGTGTAPGGGSGPGTGGGGGGRNW</sequence>
<keyword evidence="2" id="KW-1133">Transmembrane helix</keyword>
<evidence type="ECO:0000313" key="4">
    <source>
        <dbReference type="Proteomes" id="UP001317322"/>
    </source>
</evidence>
<protein>
    <recommendedName>
        <fullName evidence="5">Tetratricopeptide repeat protein</fullName>
    </recommendedName>
</protein>
<gene>
    <name evidence="3" type="ORF">NP075_16375</name>
</gene>
<feature type="transmembrane region" description="Helical" evidence="2">
    <location>
        <begin position="68"/>
        <end position="87"/>
    </location>
</feature>
<feature type="compositionally biased region" description="Acidic residues" evidence="1">
    <location>
        <begin position="260"/>
        <end position="274"/>
    </location>
</feature>
<evidence type="ECO:0008006" key="5">
    <source>
        <dbReference type="Google" id="ProtNLM"/>
    </source>
</evidence>
<keyword evidence="2" id="KW-0812">Transmembrane</keyword>